<dbReference type="EMBL" id="LSRX01002412">
    <property type="protein sequence ID" value="OLP75547.1"/>
    <property type="molecule type" value="Genomic_DNA"/>
</dbReference>
<dbReference type="Proteomes" id="UP000186817">
    <property type="component" value="Unassembled WGS sequence"/>
</dbReference>
<gene>
    <name evidence="1" type="ORF">AK812_SmicGene44637</name>
</gene>
<dbReference type="OrthoDB" id="406100at2759"/>
<protein>
    <submittedName>
        <fullName evidence="1">Uncharacterized protein</fullName>
    </submittedName>
</protein>
<reference evidence="1 2" key="1">
    <citation type="submission" date="2016-02" db="EMBL/GenBank/DDBJ databases">
        <title>Genome analysis of coral dinoflagellate symbionts highlights evolutionary adaptations to a symbiotic lifestyle.</title>
        <authorList>
            <person name="Aranda M."/>
            <person name="Li Y."/>
            <person name="Liew Y.J."/>
            <person name="Baumgarten S."/>
            <person name="Simakov O."/>
            <person name="Wilson M."/>
            <person name="Piel J."/>
            <person name="Ashoor H."/>
            <person name="Bougouffa S."/>
            <person name="Bajic V.B."/>
            <person name="Ryu T."/>
            <person name="Ravasi T."/>
            <person name="Bayer T."/>
            <person name="Micklem G."/>
            <person name="Kim H."/>
            <person name="Bhak J."/>
            <person name="Lajeunesse T.C."/>
            <person name="Voolstra C.R."/>
        </authorList>
    </citation>
    <scope>NUCLEOTIDE SEQUENCE [LARGE SCALE GENOMIC DNA]</scope>
    <source>
        <strain evidence="1 2">CCMP2467</strain>
    </source>
</reference>
<name>A0A1Q9BXY8_SYMMI</name>
<evidence type="ECO:0000313" key="2">
    <source>
        <dbReference type="Proteomes" id="UP000186817"/>
    </source>
</evidence>
<evidence type="ECO:0000313" key="1">
    <source>
        <dbReference type="EMBL" id="OLP75547.1"/>
    </source>
</evidence>
<sequence length="489" mass="56122">MKLGFWLFFTESWRSCSFLLSLPVRSPREPAGDFWRLQWNTSEQTAEGLVDRLQRQVGGKGLHVHLNLESSNFVSVTSGTGFLQLEEVPGESSFVHWEDLAGHLHGNLASYRPDLALDVELEPFLAGRTSSTEVGLFLLVSPTATLWRFLPLSVQHVWKRFTNFRLHVLVHYPDDWQSRFWRRHLGPSYAALGGIHWCGAVNRFPALNPKLVERRPMDTYFNKVFAMIAIAEHQGFRWILSLDDDVILPPFALMSMLRIGREADGANCFTSLPLTQNGIPATELFAITWLQPEDRTRLFQCFSGCSGHFCNENRSLMTMCWPSDSDQGKLSVGVPDPWNEIAWYSALSQQFELRWWKNHPVSMNKTCMLQALLHGLKELLFYWLADFDSRQLIVDSNFSYPYFANNVFLIRTDRYREVVGHSKCCTRTDEVTMNLLRHEQRSNLCFVRESFGIHPAWGNFGQDIKQAAEAEAMSWLKSIAAPIFATTRA</sequence>
<dbReference type="AlphaFoldDB" id="A0A1Q9BXY8"/>
<proteinExistence type="predicted"/>
<organism evidence="1 2">
    <name type="scientific">Symbiodinium microadriaticum</name>
    <name type="common">Dinoflagellate</name>
    <name type="synonym">Zooxanthella microadriatica</name>
    <dbReference type="NCBI Taxonomy" id="2951"/>
    <lineage>
        <taxon>Eukaryota</taxon>
        <taxon>Sar</taxon>
        <taxon>Alveolata</taxon>
        <taxon>Dinophyceae</taxon>
        <taxon>Suessiales</taxon>
        <taxon>Symbiodiniaceae</taxon>
        <taxon>Symbiodinium</taxon>
    </lineage>
</organism>
<accession>A0A1Q9BXY8</accession>
<keyword evidence="2" id="KW-1185">Reference proteome</keyword>
<comment type="caution">
    <text evidence="1">The sequence shown here is derived from an EMBL/GenBank/DDBJ whole genome shotgun (WGS) entry which is preliminary data.</text>
</comment>